<dbReference type="EMBL" id="OM634653">
    <property type="protein sequence ID" value="UNH58540.1"/>
    <property type="molecule type" value="Genomic_DNA"/>
</dbReference>
<protein>
    <submittedName>
        <fullName evidence="1">Uncharacterized protein</fullName>
    </submittedName>
</protein>
<sequence length="73" mass="8413">MKKFAQKEYLFFSLMGLVALVSLLITDRLFFLILIAGILINTYYCGYTKKKVIANLVIVLLLVMAQISWSFEM</sequence>
<name>A0AC61TSN1_9CAUD</name>
<evidence type="ECO:0000313" key="1">
    <source>
        <dbReference type="EMBL" id="UNH58540.1"/>
    </source>
</evidence>
<keyword evidence="2" id="KW-1185">Reference proteome</keyword>
<dbReference type="Proteomes" id="UP000829276">
    <property type="component" value="Segment"/>
</dbReference>
<proteinExistence type="predicted"/>
<organism evidence="1 2">
    <name type="scientific">Bacillus phage vB_BsuS_PJN02</name>
    <dbReference type="NCBI Taxonomy" id="2920374"/>
    <lineage>
        <taxon>Viruses</taxon>
        <taxon>Duplodnaviria</taxon>
        <taxon>Heunggongvirae</taxon>
        <taxon>Uroviricota</taxon>
        <taxon>Caudoviricetes</taxon>
        <taxon>Heleneionescovirinae</taxon>
        <taxon>Zhangjivirus</taxon>
        <taxon>Zhangjivirus PJN02</taxon>
    </lineage>
</organism>
<evidence type="ECO:0000313" key="2">
    <source>
        <dbReference type="Proteomes" id="UP000829276"/>
    </source>
</evidence>
<reference evidence="1" key="1">
    <citation type="submission" date="2022-02" db="EMBL/GenBank/DDBJ databases">
        <authorList>
            <person name="Nazir A."/>
            <person name="Chen Y."/>
            <person name="Liu Y."/>
        </authorList>
    </citation>
    <scope>NUCLEOTIDE SEQUENCE</scope>
</reference>
<accession>A0AC61TSN1</accession>